<dbReference type="Gene3D" id="3.30.420.10">
    <property type="entry name" value="Ribonuclease H-like superfamily/Ribonuclease H"/>
    <property type="match status" value="1"/>
</dbReference>
<dbReference type="Proteomes" id="UP000478052">
    <property type="component" value="Unassembled WGS sequence"/>
</dbReference>
<gene>
    <name evidence="1" type="ORF">FWK35_00024585</name>
</gene>
<proteinExistence type="predicted"/>
<reference evidence="1 2" key="1">
    <citation type="submission" date="2019-08" db="EMBL/GenBank/DDBJ databases">
        <title>Whole genome of Aphis craccivora.</title>
        <authorList>
            <person name="Voronova N.V."/>
            <person name="Shulinski R.S."/>
            <person name="Bandarenka Y.V."/>
            <person name="Zhorov D.G."/>
            <person name="Warner D."/>
        </authorList>
    </citation>
    <scope>NUCLEOTIDE SEQUENCE [LARGE SCALE GENOMIC DNA]</scope>
    <source>
        <strain evidence="1">180601</strain>
        <tissue evidence="1">Whole Body</tissue>
    </source>
</reference>
<dbReference type="SUPFAM" id="SSF53098">
    <property type="entry name" value="Ribonuclease H-like"/>
    <property type="match status" value="1"/>
</dbReference>
<dbReference type="InterPro" id="IPR012337">
    <property type="entry name" value="RNaseH-like_sf"/>
</dbReference>
<evidence type="ECO:0000313" key="2">
    <source>
        <dbReference type="Proteomes" id="UP000478052"/>
    </source>
</evidence>
<protein>
    <submittedName>
        <fullName evidence="1">Transposon Ty3-I Gag-Pol polyprotein</fullName>
    </submittedName>
</protein>
<keyword evidence="2" id="KW-1185">Reference proteome</keyword>
<dbReference type="InterPro" id="IPR036397">
    <property type="entry name" value="RNaseH_sf"/>
</dbReference>
<comment type="caution">
    <text evidence="1">The sequence shown here is derived from an EMBL/GenBank/DDBJ whole genome shotgun (WGS) entry which is preliminary data.</text>
</comment>
<feature type="non-terminal residue" evidence="1">
    <location>
        <position position="189"/>
    </location>
</feature>
<name>A0A6G0Y0A5_APHCR</name>
<evidence type="ECO:0000313" key="1">
    <source>
        <dbReference type="EMBL" id="KAF0746698.1"/>
    </source>
</evidence>
<dbReference type="GO" id="GO:0003676">
    <property type="term" value="F:nucleic acid binding"/>
    <property type="evidence" value="ECO:0007669"/>
    <property type="project" value="InterPro"/>
</dbReference>
<dbReference type="AlphaFoldDB" id="A0A6G0Y0A5"/>
<dbReference type="EMBL" id="VUJU01007106">
    <property type="protein sequence ID" value="KAF0746698.1"/>
    <property type="molecule type" value="Genomic_DNA"/>
</dbReference>
<accession>A0A6G0Y0A5</accession>
<organism evidence="1 2">
    <name type="scientific">Aphis craccivora</name>
    <name type="common">Cowpea aphid</name>
    <dbReference type="NCBI Taxonomy" id="307492"/>
    <lineage>
        <taxon>Eukaryota</taxon>
        <taxon>Metazoa</taxon>
        <taxon>Ecdysozoa</taxon>
        <taxon>Arthropoda</taxon>
        <taxon>Hexapoda</taxon>
        <taxon>Insecta</taxon>
        <taxon>Pterygota</taxon>
        <taxon>Neoptera</taxon>
        <taxon>Paraneoptera</taxon>
        <taxon>Hemiptera</taxon>
        <taxon>Sternorrhyncha</taxon>
        <taxon>Aphidomorpha</taxon>
        <taxon>Aphidoidea</taxon>
        <taxon>Aphididae</taxon>
        <taxon>Aphidini</taxon>
        <taxon>Aphis</taxon>
        <taxon>Aphis</taxon>
    </lineage>
</organism>
<dbReference type="OrthoDB" id="6428870at2759"/>
<sequence length="189" mass="22053">MTELMNKIICNSLTHYVNKNQKDWILYYKLVVFAYNTCPRSRLKVSPFFLLHGIDANQPLDNKIKPNIDNFNLAKSLETLQKIREKIPNTIRKKQQTQKLNYDKTHKTVSYLPGQKISDVNCEIELILNGKLTTDVIHVQRIKPFTDKKKHIQTKVGGKNPEKRLECWQVGVSELEKTRSRRHPRALGT</sequence>